<dbReference type="SMART" id="SM00248">
    <property type="entry name" value="ANK"/>
    <property type="match status" value="5"/>
</dbReference>
<evidence type="ECO:0000256" key="1">
    <source>
        <dbReference type="ARBA" id="ARBA00022737"/>
    </source>
</evidence>
<dbReference type="SUPFAM" id="SSF48403">
    <property type="entry name" value="Ankyrin repeat"/>
    <property type="match status" value="1"/>
</dbReference>
<protein>
    <submittedName>
        <fullName evidence="3">Ankyrin repeat-containing protein</fullName>
    </submittedName>
</protein>
<evidence type="ECO:0000256" key="2">
    <source>
        <dbReference type="ARBA" id="ARBA00023043"/>
    </source>
</evidence>
<dbReference type="GO" id="GO:0005886">
    <property type="term" value="C:plasma membrane"/>
    <property type="evidence" value="ECO:0007669"/>
    <property type="project" value="TreeGrafter"/>
</dbReference>
<gene>
    <name evidence="3" type="primary">IL-3A_683R</name>
    <name evidence="3" type="ORF">PBCVIL3A_683R</name>
</gene>
<dbReference type="Proteomes" id="UP000247091">
    <property type="component" value="Segment"/>
</dbReference>
<name>M1H5M3_PBCVI</name>
<organismHost>
    <name type="scientific">Chlorella</name>
    <dbReference type="NCBI Taxonomy" id="3071"/>
</organismHost>
<evidence type="ECO:0000313" key="4">
    <source>
        <dbReference type="Proteomes" id="UP000247091"/>
    </source>
</evidence>
<accession>M1H5M3</accession>
<sequence length="391" mass="46028">MEITKTIKDNDIVKFKELLRDFRPLPYEGFNIAHEAVSRSRKEMLELILEKFPDMVRGVDFPYGLTPIMYTIMGCDMDMLNVFDSYPEAYTITSFDEDLPLHFAIKTKDFDIIKFVYSRNESAIKYQNSKGHHPLHIAACYGCEVDIIKFLYDRYPEQNNVSDINGNYPLHLCGKFLMDERYKTSCYTEGSIDFLAKINPDILKIPNDSGDTPIHLFATLYTTPFPDSVLVEDIRKVVNMSPETLLTKNNLGFLPVHIASMFMDYQLVDMFVEMYPETMYTRTNKGKTVLDYLECAKFKNKCQFISKVLSICDHPREEFWNFIPMKLPGIEKYLHMIYMKNKHNFHRILQHVTKKVREDLIQKYKILHVFYTRKGIHLEREIINNIVLKTF</sequence>
<dbReference type="EMBL" id="JX997169">
    <property type="protein sequence ID" value="AGE54028.1"/>
    <property type="molecule type" value="Genomic_DNA"/>
</dbReference>
<reference evidence="3 4" key="1">
    <citation type="submission" date="2012-10" db="EMBL/GenBank/DDBJ databases">
        <title>Towards defining the chloroviruses: a genomic journey through a genus of large DNA viruses.</title>
        <authorList>
            <person name="Jeanniard A."/>
            <person name="Dunigan D.D."/>
            <person name="Gurnon J.R."/>
            <person name="Agarkova I."/>
            <person name="Kang M."/>
            <person name="Vitek J."/>
            <person name="Duncan G."/>
            <person name="McClung O.W."/>
            <person name="Larsen M."/>
            <person name="Claverie J.-M."/>
            <person name="Van Etten J.L."/>
            <person name="Blanc G."/>
        </authorList>
    </citation>
    <scope>NUCLEOTIDE SEQUENCE [LARGE SCALE GENOMIC DNA]</scope>
</reference>
<evidence type="ECO:0000313" key="3">
    <source>
        <dbReference type="EMBL" id="AGE54028.1"/>
    </source>
</evidence>
<organism evidence="3 4">
    <name type="scientific">Paramecium bursaria Chlorella virus IL3A</name>
    <name type="common">PBCV-IL3A</name>
    <dbReference type="NCBI Taxonomy" id="46019"/>
    <lineage>
        <taxon>Viruses</taxon>
        <taxon>Varidnaviria</taxon>
        <taxon>Bamfordvirae</taxon>
        <taxon>Nucleocytoviricota</taxon>
        <taxon>Megaviricetes</taxon>
        <taxon>Algavirales</taxon>
        <taxon>Phycodnaviridae</taxon>
        <taxon>Chlorovirus</taxon>
        <taxon>Chlorovirus illinoense</taxon>
    </lineage>
</organism>
<proteinExistence type="predicted"/>
<dbReference type="PANTHER" id="PTHR24186">
    <property type="entry name" value="PROTEIN PHOSPHATASE 1 REGULATORY SUBUNIT"/>
    <property type="match status" value="1"/>
</dbReference>
<keyword evidence="1" id="KW-0677">Repeat</keyword>
<dbReference type="Gene3D" id="1.25.40.20">
    <property type="entry name" value="Ankyrin repeat-containing domain"/>
    <property type="match status" value="1"/>
</dbReference>
<keyword evidence="2" id="KW-0040">ANK repeat</keyword>
<dbReference type="InterPro" id="IPR002110">
    <property type="entry name" value="Ankyrin_rpt"/>
</dbReference>
<dbReference type="PANTHER" id="PTHR24186:SF38">
    <property type="entry name" value="ANKYRIN REPEAT FAMILY PROTEIN"/>
    <property type="match status" value="1"/>
</dbReference>
<dbReference type="Pfam" id="PF12796">
    <property type="entry name" value="Ank_2"/>
    <property type="match status" value="1"/>
</dbReference>
<dbReference type="InterPro" id="IPR036770">
    <property type="entry name" value="Ankyrin_rpt-contain_sf"/>
</dbReference>